<reference evidence="2 3" key="1">
    <citation type="submission" date="2021-06" db="EMBL/GenBank/DDBJ databases">
        <title>A haploid diamondback moth (Plutella xylostella L.) genome assembly resolves 31 chromosomes and identifies a diamide resistance mutation.</title>
        <authorList>
            <person name="Ward C.M."/>
            <person name="Perry K.D."/>
            <person name="Baker G."/>
            <person name="Powis K."/>
            <person name="Heckel D.G."/>
            <person name="Baxter S.W."/>
        </authorList>
    </citation>
    <scope>NUCLEOTIDE SEQUENCE [LARGE SCALE GENOMIC DNA]</scope>
    <source>
        <strain evidence="2 3">LV</strain>
        <tissue evidence="2">Single pupa</tissue>
    </source>
</reference>
<protein>
    <submittedName>
        <fullName evidence="2">Uncharacterized protein</fullName>
    </submittedName>
</protein>
<feature type="compositionally biased region" description="Gly residues" evidence="1">
    <location>
        <begin position="17"/>
        <end position="27"/>
    </location>
</feature>
<dbReference type="Proteomes" id="UP000823941">
    <property type="component" value="Chromosome 23"/>
</dbReference>
<accession>A0ABQ7Q132</accession>
<comment type="caution">
    <text evidence="2">The sequence shown here is derived from an EMBL/GenBank/DDBJ whole genome shotgun (WGS) entry which is preliminary data.</text>
</comment>
<evidence type="ECO:0000256" key="1">
    <source>
        <dbReference type="SAM" id="MobiDB-lite"/>
    </source>
</evidence>
<feature type="region of interest" description="Disordered" evidence="1">
    <location>
        <begin position="1"/>
        <end position="40"/>
    </location>
</feature>
<evidence type="ECO:0000313" key="3">
    <source>
        <dbReference type="Proteomes" id="UP000823941"/>
    </source>
</evidence>
<organism evidence="2 3">
    <name type="scientific">Plutella xylostella</name>
    <name type="common">Diamondback moth</name>
    <name type="synonym">Plutella maculipennis</name>
    <dbReference type="NCBI Taxonomy" id="51655"/>
    <lineage>
        <taxon>Eukaryota</taxon>
        <taxon>Metazoa</taxon>
        <taxon>Ecdysozoa</taxon>
        <taxon>Arthropoda</taxon>
        <taxon>Hexapoda</taxon>
        <taxon>Insecta</taxon>
        <taxon>Pterygota</taxon>
        <taxon>Neoptera</taxon>
        <taxon>Endopterygota</taxon>
        <taxon>Lepidoptera</taxon>
        <taxon>Glossata</taxon>
        <taxon>Ditrysia</taxon>
        <taxon>Yponomeutoidea</taxon>
        <taxon>Plutellidae</taxon>
        <taxon>Plutella</taxon>
    </lineage>
</organism>
<dbReference type="EMBL" id="JAHIBW010000023">
    <property type="protein sequence ID" value="KAG7298934.1"/>
    <property type="molecule type" value="Genomic_DNA"/>
</dbReference>
<evidence type="ECO:0000313" key="2">
    <source>
        <dbReference type="EMBL" id="KAG7298934.1"/>
    </source>
</evidence>
<name>A0ABQ7Q132_PLUXY</name>
<keyword evidence="3" id="KW-1185">Reference proteome</keyword>
<sequence length="62" mass="6788">MRHCDCRGVTRWRRPAGEGGGGRGARGGPSVPPECNTDPTWTAHIAHSLPTYVPSRLIRTYD</sequence>
<gene>
    <name evidence="2" type="ORF">JYU34_017401</name>
</gene>
<proteinExistence type="predicted"/>